<gene>
    <name evidence="1" type="ORF">FGL98_12930</name>
</gene>
<name>A0A563DZL2_9MICO</name>
<dbReference type="AlphaFoldDB" id="A0A563DZL2"/>
<protein>
    <submittedName>
        <fullName evidence="1">Uncharacterized protein</fullName>
    </submittedName>
</protein>
<evidence type="ECO:0000313" key="1">
    <source>
        <dbReference type="EMBL" id="TWP35708.1"/>
    </source>
</evidence>
<dbReference type="EMBL" id="VCQV01000017">
    <property type="protein sequence ID" value="TWP35708.1"/>
    <property type="molecule type" value="Genomic_DNA"/>
</dbReference>
<reference evidence="1 2" key="1">
    <citation type="submission" date="2019-05" db="EMBL/GenBank/DDBJ databases">
        <authorList>
            <person name="Lee S.D."/>
        </authorList>
    </citation>
    <scope>NUCLEOTIDE SEQUENCE [LARGE SCALE GENOMIC DNA]</scope>
    <source>
        <strain evidence="1 2">C5-26</strain>
    </source>
</reference>
<evidence type="ECO:0000313" key="2">
    <source>
        <dbReference type="Proteomes" id="UP000320244"/>
    </source>
</evidence>
<organism evidence="1 2">
    <name type="scientific">Leekyejoonella antrihumi</name>
    <dbReference type="NCBI Taxonomy" id="1660198"/>
    <lineage>
        <taxon>Bacteria</taxon>
        <taxon>Bacillati</taxon>
        <taxon>Actinomycetota</taxon>
        <taxon>Actinomycetes</taxon>
        <taxon>Micrococcales</taxon>
        <taxon>Dermacoccaceae</taxon>
        <taxon>Leekyejoonella</taxon>
    </lineage>
</organism>
<reference evidence="1 2" key="2">
    <citation type="submission" date="2019-08" db="EMBL/GenBank/DDBJ databases">
        <title>Jejuicoccus antrihumi gen. nov., sp. nov., a new member of the family Dermacoccaceae isolated from a cave.</title>
        <authorList>
            <person name="Schumann P."/>
            <person name="Kim I.S."/>
        </authorList>
    </citation>
    <scope>NUCLEOTIDE SEQUENCE [LARGE SCALE GENOMIC DNA]</scope>
    <source>
        <strain evidence="1 2">C5-26</strain>
    </source>
</reference>
<sequence length="275" mass="28242">MSTPLPPFALFDGLLDDAAVFPPGNFPLEEAIARRMRRRGTAAARYVGPLLLPVALIDEALACATPLTISVVGRPGASTGALLAAAEKVVASAGHSLAGIELPHGSDWRNALALGVPLAVEIPAGPDGLERLSDITEVDGQVHVKLRTGSTPHNPVPTPAQLGAFIVGCLSQDLAFKLTGGLHHPITGEPAGAGETQFGFLNVLVATDAALAGAGASAVEDLLASRETDALVGTLRSLSADRAATIRATFHSYGCCDVLDPVHALSDHGLIEERI</sequence>
<dbReference type="Proteomes" id="UP000320244">
    <property type="component" value="Unassembled WGS sequence"/>
</dbReference>
<dbReference type="OrthoDB" id="9778153at2"/>
<proteinExistence type="predicted"/>
<accession>A0A563DZL2</accession>
<keyword evidence="2" id="KW-1185">Reference proteome</keyword>
<comment type="caution">
    <text evidence="1">The sequence shown here is derived from an EMBL/GenBank/DDBJ whole genome shotgun (WGS) entry which is preliminary data.</text>
</comment>
<dbReference type="RefSeq" id="WP_146317182.1">
    <property type="nucleotide sequence ID" value="NZ_VCQV01000017.1"/>
</dbReference>